<accession>A0A2P7SKG1</accession>
<evidence type="ECO:0000313" key="7">
    <source>
        <dbReference type="Proteomes" id="UP000240653"/>
    </source>
</evidence>
<protein>
    <submittedName>
        <fullName evidence="6">NUDIX hydrolase</fullName>
    </submittedName>
</protein>
<dbReference type="Gene3D" id="3.90.79.10">
    <property type="entry name" value="Nucleoside Triphosphate Pyrophosphohydrolase"/>
    <property type="match status" value="1"/>
</dbReference>
<gene>
    <name evidence="6" type="ORF">C7I85_05205</name>
</gene>
<dbReference type="PANTHER" id="PTHR12629:SF0">
    <property type="entry name" value="DIPHOSPHOINOSITOL-POLYPHOSPHATE DIPHOSPHATASE"/>
    <property type="match status" value="1"/>
</dbReference>
<evidence type="ECO:0000256" key="2">
    <source>
        <dbReference type="ARBA" id="ARBA00022723"/>
    </source>
</evidence>
<keyword evidence="3 6" id="KW-0378">Hydrolase</keyword>
<evidence type="ECO:0000256" key="1">
    <source>
        <dbReference type="ARBA" id="ARBA00001946"/>
    </source>
</evidence>
<dbReference type="PANTHER" id="PTHR12629">
    <property type="entry name" value="DIPHOSPHOINOSITOL POLYPHOSPHATE PHOSPHOHYDROLASE"/>
    <property type="match status" value="1"/>
</dbReference>
<feature type="domain" description="Nudix hydrolase" evidence="5">
    <location>
        <begin position="32"/>
        <end position="135"/>
    </location>
</feature>
<dbReference type="Proteomes" id="UP000240653">
    <property type="component" value="Unassembled WGS sequence"/>
</dbReference>
<sequence>MNAVSARPASNPGAILSEHVLYAVLPWRRTKRAEIKVLLVAPRGSEQWSLLSGLPSSGKTPRQAAMSEAFEQAGVVGLLDANPIGCYSSQATPTEGSTVSCEVAVYGLKVRGTLTHWPGSTQYKRRWFRLDDAIQAVSNAGLKHLLASTGVNDTFHGAARKAAA</sequence>
<dbReference type="Pfam" id="PF00293">
    <property type="entry name" value="NUDIX"/>
    <property type="match status" value="1"/>
</dbReference>
<dbReference type="GO" id="GO:0046872">
    <property type="term" value="F:metal ion binding"/>
    <property type="evidence" value="ECO:0007669"/>
    <property type="project" value="UniProtKB-KW"/>
</dbReference>
<dbReference type="CDD" id="cd04666">
    <property type="entry name" value="NUDIX_DIPP2_like_Nudt4"/>
    <property type="match status" value="1"/>
</dbReference>
<evidence type="ECO:0000256" key="4">
    <source>
        <dbReference type="ARBA" id="ARBA00022842"/>
    </source>
</evidence>
<name>A0A2P7SKG1_9HYPH</name>
<dbReference type="InterPro" id="IPR000086">
    <property type="entry name" value="NUDIX_hydrolase_dom"/>
</dbReference>
<dbReference type="GO" id="GO:0016462">
    <property type="term" value="F:pyrophosphatase activity"/>
    <property type="evidence" value="ECO:0007669"/>
    <property type="project" value="InterPro"/>
</dbReference>
<keyword evidence="4" id="KW-0460">Magnesium</keyword>
<keyword evidence="2" id="KW-0479">Metal-binding</keyword>
<dbReference type="AlphaFoldDB" id="A0A2P7SKG1"/>
<reference evidence="6 7" key="1">
    <citation type="submission" date="2018-03" db="EMBL/GenBank/DDBJ databases">
        <title>The draft genome of Mesorhizobium soli JCM 19897.</title>
        <authorList>
            <person name="Li L."/>
            <person name="Liu L."/>
            <person name="Liang L."/>
            <person name="Wang T."/>
            <person name="Zhang X."/>
        </authorList>
    </citation>
    <scope>NUCLEOTIDE SEQUENCE [LARGE SCALE GENOMIC DNA]</scope>
    <source>
        <strain evidence="6 7">JCM 19897</strain>
    </source>
</reference>
<proteinExistence type="predicted"/>
<dbReference type="RefSeq" id="WP_106722874.1">
    <property type="nucleotide sequence ID" value="NZ_PXYL01000002.1"/>
</dbReference>
<comment type="cofactor">
    <cofactor evidence="1">
        <name>Mg(2+)</name>
        <dbReference type="ChEBI" id="CHEBI:18420"/>
    </cofactor>
</comment>
<keyword evidence="7" id="KW-1185">Reference proteome</keyword>
<dbReference type="InterPro" id="IPR047198">
    <property type="entry name" value="DDP-like_NUDIX"/>
</dbReference>
<dbReference type="SUPFAM" id="SSF55811">
    <property type="entry name" value="Nudix"/>
    <property type="match status" value="1"/>
</dbReference>
<dbReference type="OrthoDB" id="7066910at2"/>
<evidence type="ECO:0000313" key="6">
    <source>
        <dbReference type="EMBL" id="PSJ62964.1"/>
    </source>
</evidence>
<organism evidence="6 7">
    <name type="scientific">Pseudaminobacter soli</name>
    <name type="common">ex Li et al. 2025</name>
    <dbReference type="NCBI Taxonomy" id="1295366"/>
    <lineage>
        <taxon>Bacteria</taxon>
        <taxon>Pseudomonadati</taxon>
        <taxon>Pseudomonadota</taxon>
        <taxon>Alphaproteobacteria</taxon>
        <taxon>Hyphomicrobiales</taxon>
        <taxon>Phyllobacteriaceae</taxon>
        <taxon>Pseudaminobacter</taxon>
    </lineage>
</organism>
<dbReference type="InterPro" id="IPR015797">
    <property type="entry name" value="NUDIX_hydrolase-like_dom_sf"/>
</dbReference>
<comment type="caution">
    <text evidence="6">The sequence shown here is derived from an EMBL/GenBank/DDBJ whole genome shotgun (WGS) entry which is preliminary data.</text>
</comment>
<dbReference type="EMBL" id="PXYL01000002">
    <property type="protein sequence ID" value="PSJ62964.1"/>
    <property type="molecule type" value="Genomic_DNA"/>
</dbReference>
<evidence type="ECO:0000259" key="5">
    <source>
        <dbReference type="Pfam" id="PF00293"/>
    </source>
</evidence>
<evidence type="ECO:0000256" key="3">
    <source>
        <dbReference type="ARBA" id="ARBA00022801"/>
    </source>
</evidence>
<dbReference type="GO" id="GO:0005737">
    <property type="term" value="C:cytoplasm"/>
    <property type="evidence" value="ECO:0007669"/>
    <property type="project" value="TreeGrafter"/>
</dbReference>